<keyword evidence="7" id="KW-0472">Membrane</keyword>
<evidence type="ECO:0000256" key="5">
    <source>
        <dbReference type="ARBA" id="ARBA00023242"/>
    </source>
</evidence>
<evidence type="ECO:0000313" key="10">
    <source>
        <dbReference type="Proteomes" id="UP001150904"/>
    </source>
</evidence>
<dbReference type="Gene3D" id="1.20.1250.20">
    <property type="entry name" value="MFS general substrate transporter like domains"/>
    <property type="match status" value="1"/>
</dbReference>
<sequence>MTGTIDESPPAHYDEKHAIQPLESSELETRHSHLEEVDASSNEAGLHESEKDIPMTFRRFMGFTAMAFLWTGSQIPVYLFGGIPPYIYGDIGGDDRWVWFVLANLLSLAGVCPFVGSLSDLIGRRYVAILGASLICLGMIVSSTANTMNIFIAGMAIAGAGAGVNELTALAATSEMAPTRKRGVYVAVLIFTIVPFCPSVLWAQLIAYYSNWRYVGAFCGAWSAFGLLITVLFYFPPPRANSLGLSRMEIIGRIDFVGGFLSITGLIIFLAGLQWGGYMYPWSSAHVLAPLIIGLLLLVAFAFWEIYGAKYPIFPSRLKQEPRILGLTLVITFISGANFFSVLMFWPTESFNVYGHDPVEVGVRSLPIGFAILAGACIVLVLLSVFRGHNKELLIVSSILMTAGCGAMSIGKIDNMYQLWGILILAGLGIGGIVVPASIITTIICPDDLIATISALTLSIRVVGGGVGYCIYYNVFISKFVPLAKEYIGGTMVTELGITDVQLITDVIELTGASLLTEIKALPGIAGNETAYDMVVTAGQLAYAESYKWVYYPGNFFILDSSQLNIAAATMASNAAKRKAFPSGAHGPTGASRKRAKTLDARSLAVQSTDSALSATGELDVAAYAAARAFEIQALEDGMKRSKSALTTRAFQKVPRALRRRTASHNVKRVPQRLRARAKHEMIEDNTPTVTARRRKPTQIMRIRLESARRLQNINAKSKARRAAAKLKRDKENGTELKEEGSHAYNTAPRVPKVKKYKLSRPPPADAKYRKRQRCKTWLPTHMFHAKRAHMATTKDPIWRFAIPLSPTEKSYRPTHRARGARGAVAWDMSYISTVQLEGIESCIESVLRAVGIGGDEAWGTKGQKWRAGTRSLQAWTFEKDNRSKPIVPVTLIWCAPHKPEDVEMADTDKPPAILKPPRRKLWIRVHPSAFLLLWQSLLELSKRQSPPVMVEDLRFEIGSIEITGPGSTEALLASLRPVLGPSDAPAGQSPEAIWPSLLGVSNPSSLPQNALLSFAVSDPRLQFPPRTLNVPGDEDHMNDLAMLLSKWPPDQTQGQSSLFDRPSRLAAARQLPSQKAINRRRTLAGPGAYPAPQTNDPKIPVMILAARPQARAKRNTTPGSWTVLLPWKCVVPVWYSLMYYPLSSGGNPRFGGLKEHQQLAFEAGEGWFPGDFPGTRAGWEWTQRETEKSRRQWERRPKGRRSEFDTLVLGDGHLKGEIGHGWACDWERLVQGPSKDDAADIADGDDKKASDQVDGTMNPPSNIHTIRYAPGDTNKILNSLSKEHVDPSSLATIHLTLSTRGTPTPCARIYRLPTDPALRRKWLELASANRKSSEKTTPLNDTTLSHEEARRRLAESLISTSAHENSTSNHLEVPTEEDLIGFVSTGNFNLSEGRGTGIGSIQLSKVLVPGVKLSERRMCIVRSAGEKLGRLGVWELV</sequence>
<dbReference type="InterPro" id="IPR012590">
    <property type="entry name" value="POPLD_dom"/>
</dbReference>
<feature type="transmembrane region" description="Helical" evidence="7">
    <location>
        <begin position="417"/>
        <end position="437"/>
    </location>
</feature>
<comment type="subcellular location">
    <subcellularLocation>
        <location evidence="2">Membrane</location>
        <topology evidence="2">Multi-pass membrane protein</topology>
    </subcellularLocation>
    <subcellularLocation>
        <location evidence="1">Nucleus</location>
    </subcellularLocation>
</comment>
<keyword evidence="3" id="KW-0813">Transport</keyword>
<dbReference type="GO" id="GO:0000172">
    <property type="term" value="C:ribonuclease MRP complex"/>
    <property type="evidence" value="ECO:0007669"/>
    <property type="project" value="InterPro"/>
</dbReference>
<dbReference type="Pfam" id="PF06609">
    <property type="entry name" value="TRI12"/>
    <property type="match status" value="1"/>
</dbReference>
<dbReference type="FunFam" id="1.20.1250.20:FF:000784">
    <property type="entry name" value="MFS drug efflux pump"/>
    <property type="match status" value="1"/>
</dbReference>
<dbReference type="InterPro" id="IPR036259">
    <property type="entry name" value="MFS_trans_sf"/>
</dbReference>
<dbReference type="GO" id="GO:0001682">
    <property type="term" value="P:tRNA 5'-leader removal"/>
    <property type="evidence" value="ECO:0007669"/>
    <property type="project" value="InterPro"/>
</dbReference>
<gene>
    <name evidence="9" type="ORF">N7498_004555</name>
</gene>
<feature type="compositionally biased region" description="Basic and acidic residues" evidence="6">
    <location>
        <begin position="1183"/>
        <end position="1201"/>
    </location>
</feature>
<feature type="transmembrane region" description="Helical" evidence="7">
    <location>
        <begin position="97"/>
        <end position="119"/>
    </location>
</feature>
<dbReference type="PANTHER" id="PTHR22731">
    <property type="entry name" value="RIBONUCLEASES P/MRP PROTEIN SUBUNIT POP1"/>
    <property type="match status" value="1"/>
</dbReference>
<reference evidence="9" key="2">
    <citation type="journal article" date="2023" name="IMA Fungus">
        <title>Comparative genomic study of the Penicillium genus elucidates a diverse pangenome and 15 lateral gene transfer events.</title>
        <authorList>
            <person name="Petersen C."/>
            <person name="Sorensen T."/>
            <person name="Nielsen M.R."/>
            <person name="Sondergaard T.E."/>
            <person name="Sorensen J.L."/>
            <person name="Fitzpatrick D.A."/>
            <person name="Frisvad J.C."/>
            <person name="Nielsen K.L."/>
        </authorList>
    </citation>
    <scope>NUCLEOTIDE SEQUENCE</scope>
    <source>
        <strain evidence="9">IBT 15544</strain>
    </source>
</reference>
<dbReference type="GeneID" id="83178918"/>
<feature type="transmembrane region" description="Helical" evidence="7">
    <location>
        <begin position="60"/>
        <end position="77"/>
    </location>
</feature>
<feature type="transmembrane region" description="Helical" evidence="7">
    <location>
        <begin position="214"/>
        <end position="235"/>
    </location>
</feature>
<evidence type="ECO:0000313" key="9">
    <source>
        <dbReference type="EMBL" id="KAJ5203676.1"/>
    </source>
</evidence>
<feature type="domain" description="Major facilitator superfamily (MFS) profile" evidence="8">
    <location>
        <begin position="60"/>
        <end position="502"/>
    </location>
</feature>
<dbReference type="PROSITE" id="PS50850">
    <property type="entry name" value="MFS"/>
    <property type="match status" value="1"/>
</dbReference>
<feature type="transmembrane region" description="Helical" evidence="7">
    <location>
        <begin position="150"/>
        <end position="172"/>
    </location>
</feature>
<feature type="transmembrane region" description="Helical" evidence="7">
    <location>
        <begin position="256"/>
        <end position="275"/>
    </location>
</feature>
<evidence type="ECO:0000256" key="4">
    <source>
        <dbReference type="ARBA" id="ARBA00022694"/>
    </source>
</evidence>
<dbReference type="GO" id="GO:0022857">
    <property type="term" value="F:transmembrane transporter activity"/>
    <property type="evidence" value="ECO:0007669"/>
    <property type="project" value="InterPro"/>
</dbReference>
<feature type="transmembrane region" description="Helical" evidence="7">
    <location>
        <begin position="324"/>
        <end position="346"/>
    </location>
</feature>
<dbReference type="SUPFAM" id="SSF103473">
    <property type="entry name" value="MFS general substrate transporter"/>
    <property type="match status" value="1"/>
</dbReference>
<dbReference type="OrthoDB" id="442863at2759"/>
<dbReference type="GO" id="GO:0016020">
    <property type="term" value="C:membrane"/>
    <property type="evidence" value="ECO:0007669"/>
    <property type="project" value="UniProtKB-SubCell"/>
</dbReference>
<dbReference type="Pfam" id="PF08170">
    <property type="entry name" value="POPLD"/>
    <property type="match status" value="1"/>
</dbReference>
<feature type="transmembrane region" description="Helical" evidence="7">
    <location>
        <begin position="393"/>
        <end position="411"/>
    </location>
</feature>
<evidence type="ECO:0000256" key="2">
    <source>
        <dbReference type="ARBA" id="ARBA00004141"/>
    </source>
</evidence>
<dbReference type="InterPro" id="IPR009723">
    <property type="entry name" value="Pop1_N"/>
</dbReference>
<evidence type="ECO:0000256" key="6">
    <source>
        <dbReference type="SAM" id="MobiDB-lite"/>
    </source>
</evidence>
<feature type="region of interest" description="Disordered" evidence="6">
    <location>
        <begin position="1176"/>
        <end position="1201"/>
    </location>
</feature>
<keyword evidence="7" id="KW-0812">Transmembrane</keyword>
<comment type="caution">
    <text evidence="9">The sequence shown here is derived from an EMBL/GenBank/DDBJ whole genome shotgun (WGS) entry which is preliminary data.</text>
</comment>
<dbReference type="InterPro" id="IPR039182">
    <property type="entry name" value="Pop1"/>
</dbReference>
<dbReference type="Pfam" id="PF06978">
    <property type="entry name" value="POP1_N"/>
    <property type="match status" value="1"/>
</dbReference>
<reference evidence="9" key="1">
    <citation type="submission" date="2022-12" db="EMBL/GenBank/DDBJ databases">
        <authorList>
            <person name="Petersen C."/>
        </authorList>
    </citation>
    <scope>NUCLEOTIDE SEQUENCE</scope>
    <source>
        <strain evidence="9">IBT 15544</strain>
    </source>
</reference>
<dbReference type="GO" id="GO:0005655">
    <property type="term" value="C:nucleolar ribonuclease P complex"/>
    <property type="evidence" value="ECO:0007669"/>
    <property type="project" value="InterPro"/>
</dbReference>
<keyword evidence="4" id="KW-0819">tRNA processing</keyword>
<dbReference type="InterPro" id="IPR055079">
    <property type="entry name" value="POP1_C"/>
</dbReference>
<dbReference type="EMBL" id="JAPQKR010000012">
    <property type="protein sequence ID" value="KAJ5203676.1"/>
    <property type="molecule type" value="Genomic_DNA"/>
</dbReference>
<proteinExistence type="predicted"/>
<keyword evidence="7" id="KW-1133">Transmembrane helix</keyword>
<protein>
    <recommendedName>
        <fullName evidence="8">Major facilitator superfamily (MFS) profile domain-containing protein</fullName>
    </recommendedName>
</protein>
<feature type="transmembrane region" description="Helical" evidence="7">
    <location>
        <begin position="287"/>
        <end position="304"/>
    </location>
</feature>
<feature type="transmembrane region" description="Helical" evidence="7">
    <location>
        <begin position="449"/>
        <end position="475"/>
    </location>
</feature>
<name>A0A9W9SZJ4_9EURO</name>
<feature type="transmembrane region" description="Helical" evidence="7">
    <location>
        <begin position="366"/>
        <end position="386"/>
    </location>
</feature>
<feature type="transmembrane region" description="Helical" evidence="7">
    <location>
        <begin position="184"/>
        <end position="208"/>
    </location>
</feature>
<accession>A0A9W9SZJ4</accession>
<keyword evidence="10" id="KW-1185">Reference proteome</keyword>
<feature type="compositionally biased region" description="Basic and acidic residues" evidence="6">
    <location>
        <begin position="727"/>
        <end position="742"/>
    </location>
</feature>
<dbReference type="InterPro" id="IPR010573">
    <property type="entry name" value="MFS_Str1/Tri12-like"/>
</dbReference>
<dbReference type="PANTHER" id="PTHR22731:SF3">
    <property type="entry name" value="RIBONUCLEASES P_MRP PROTEIN SUBUNIT POP1"/>
    <property type="match status" value="1"/>
</dbReference>
<dbReference type="Proteomes" id="UP001150904">
    <property type="component" value="Unassembled WGS sequence"/>
</dbReference>
<evidence type="ECO:0000256" key="7">
    <source>
        <dbReference type="SAM" id="Phobius"/>
    </source>
</evidence>
<feature type="region of interest" description="Disordered" evidence="6">
    <location>
        <begin position="1236"/>
        <end position="1262"/>
    </location>
</feature>
<organism evidence="9 10">
    <name type="scientific">Penicillium cinerascens</name>
    <dbReference type="NCBI Taxonomy" id="70096"/>
    <lineage>
        <taxon>Eukaryota</taxon>
        <taxon>Fungi</taxon>
        <taxon>Dikarya</taxon>
        <taxon>Ascomycota</taxon>
        <taxon>Pezizomycotina</taxon>
        <taxon>Eurotiomycetes</taxon>
        <taxon>Eurotiomycetidae</taxon>
        <taxon>Eurotiales</taxon>
        <taxon>Aspergillaceae</taxon>
        <taxon>Penicillium</taxon>
    </lineage>
</organism>
<dbReference type="RefSeq" id="XP_058308155.1">
    <property type="nucleotide sequence ID" value="XM_058451617.1"/>
</dbReference>
<evidence type="ECO:0000259" key="8">
    <source>
        <dbReference type="PROSITE" id="PS50850"/>
    </source>
</evidence>
<feature type="region of interest" description="Disordered" evidence="6">
    <location>
        <begin position="715"/>
        <end position="742"/>
    </location>
</feature>
<evidence type="ECO:0000256" key="3">
    <source>
        <dbReference type="ARBA" id="ARBA00022448"/>
    </source>
</evidence>
<feature type="transmembrane region" description="Helical" evidence="7">
    <location>
        <begin position="126"/>
        <end position="144"/>
    </location>
</feature>
<feature type="compositionally biased region" description="Basic and acidic residues" evidence="6">
    <location>
        <begin position="1236"/>
        <end position="1252"/>
    </location>
</feature>
<dbReference type="InterPro" id="IPR020846">
    <property type="entry name" value="MFS_dom"/>
</dbReference>
<evidence type="ECO:0000256" key="1">
    <source>
        <dbReference type="ARBA" id="ARBA00004123"/>
    </source>
</evidence>
<keyword evidence="5" id="KW-0539">Nucleus</keyword>
<dbReference type="Pfam" id="PF22770">
    <property type="entry name" value="POP1_C"/>
    <property type="match status" value="1"/>
</dbReference>